<evidence type="ECO:0000313" key="2">
    <source>
        <dbReference type="Proteomes" id="UP000298663"/>
    </source>
</evidence>
<keyword evidence="2" id="KW-1185">Reference proteome</keyword>
<sequence>MFGPLYYKNVLERVVNARSGARSGISHDSDNPIRCSVIIHLHHPHLQRALRGPINPLVFRRVHLISFVSISRRSQKCQCIRNAAWFACGPTQPRASPLALQLAFSVYKSKHLSLFALFASHHTPDWPPKLSAASGGGRNPIRVISFASQQTSFELGAALFDLVLFRILIAN</sequence>
<name>A0A4U8UYU0_STECR</name>
<comment type="caution">
    <text evidence="1">The sequence shown here is derived from an EMBL/GenBank/DDBJ whole genome shotgun (WGS) entry which is preliminary data.</text>
</comment>
<reference evidence="1 2" key="1">
    <citation type="journal article" date="2015" name="Genome Biol.">
        <title>Comparative genomics of Steinernema reveals deeply conserved gene regulatory networks.</title>
        <authorList>
            <person name="Dillman A.R."/>
            <person name="Macchietto M."/>
            <person name="Porter C.F."/>
            <person name="Rogers A."/>
            <person name="Williams B."/>
            <person name="Antoshechkin I."/>
            <person name="Lee M.M."/>
            <person name="Goodwin Z."/>
            <person name="Lu X."/>
            <person name="Lewis E.E."/>
            <person name="Goodrich-Blair H."/>
            <person name="Stock S.P."/>
            <person name="Adams B.J."/>
            <person name="Sternberg P.W."/>
            <person name="Mortazavi A."/>
        </authorList>
    </citation>
    <scope>NUCLEOTIDE SEQUENCE [LARGE SCALE GENOMIC DNA]</scope>
    <source>
        <strain evidence="1 2">ALL</strain>
    </source>
</reference>
<gene>
    <name evidence="1" type="ORF">L596_004892</name>
</gene>
<reference evidence="1 2" key="2">
    <citation type="journal article" date="2019" name="G3 (Bethesda)">
        <title>Hybrid Assembly of the Genome of the Entomopathogenic Nematode Steinernema carpocapsae Identifies the X-Chromosome.</title>
        <authorList>
            <person name="Serra L."/>
            <person name="Macchietto M."/>
            <person name="Macias-Munoz A."/>
            <person name="McGill C.J."/>
            <person name="Rodriguez I.M."/>
            <person name="Rodriguez B."/>
            <person name="Murad R."/>
            <person name="Mortazavi A."/>
        </authorList>
    </citation>
    <scope>NUCLEOTIDE SEQUENCE [LARGE SCALE GENOMIC DNA]</scope>
    <source>
        <strain evidence="1 2">ALL</strain>
    </source>
</reference>
<organism evidence="1 2">
    <name type="scientific">Steinernema carpocapsae</name>
    <name type="common">Entomopathogenic nematode</name>
    <dbReference type="NCBI Taxonomy" id="34508"/>
    <lineage>
        <taxon>Eukaryota</taxon>
        <taxon>Metazoa</taxon>
        <taxon>Ecdysozoa</taxon>
        <taxon>Nematoda</taxon>
        <taxon>Chromadorea</taxon>
        <taxon>Rhabditida</taxon>
        <taxon>Tylenchina</taxon>
        <taxon>Panagrolaimomorpha</taxon>
        <taxon>Strongyloidoidea</taxon>
        <taxon>Steinernematidae</taxon>
        <taxon>Steinernema</taxon>
    </lineage>
</organism>
<dbReference type="EMBL" id="CM016762">
    <property type="protein sequence ID" value="TMS38089.1"/>
    <property type="molecule type" value="Genomic_DNA"/>
</dbReference>
<dbReference type="EMBL" id="AZBU02000001">
    <property type="protein sequence ID" value="TMS38089.1"/>
    <property type="molecule type" value="Genomic_DNA"/>
</dbReference>
<accession>A0A4U8UYU0</accession>
<proteinExistence type="predicted"/>
<protein>
    <submittedName>
        <fullName evidence="1">Uncharacterized protein</fullName>
    </submittedName>
</protein>
<dbReference type="AlphaFoldDB" id="A0A4U8UYU0"/>
<evidence type="ECO:0000313" key="1">
    <source>
        <dbReference type="EMBL" id="TMS38089.1"/>
    </source>
</evidence>
<dbReference type="Proteomes" id="UP000298663">
    <property type="component" value="Chromosome X"/>
</dbReference>